<dbReference type="InterPro" id="IPR000477">
    <property type="entry name" value="RT_dom"/>
</dbReference>
<comment type="caution">
    <text evidence="2">The sequence shown here is derived from an EMBL/GenBank/DDBJ whole genome shotgun (WGS) entry which is preliminary data.</text>
</comment>
<protein>
    <recommendedName>
        <fullName evidence="1">Reverse transcriptase domain-containing protein</fullName>
    </recommendedName>
</protein>
<dbReference type="PROSITE" id="PS50878">
    <property type="entry name" value="RT_POL"/>
    <property type="match status" value="1"/>
</dbReference>
<reference evidence="2 3" key="2">
    <citation type="journal article" date="2023" name="Mol. Biol. Evol.">
        <title>Genomics of Secondarily Temperate Adaptation in the Only Non-Antarctic Icefish.</title>
        <authorList>
            <person name="Rivera-Colon A.G."/>
            <person name="Rayamajhi N."/>
            <person name="Minhas B.F."/>
            <person name="Madrigal G."/>
            <person name="Bilyk K.T."/>
            <person name="Yoon V."/>
            <person name="Hune M."/>
            <person name="Gregory S."/>
            <person name="Cheng C.H.C."/>
            <person name="Catchen J.M."/>
        </authorList>
    </citation>
    <scope>NUCLEOTIDE SEQUENCE [LARGE SCALE GENOMIC DNA]</scope>
    <source>
        <strain evidence="2">JMC-PN-2008</strain>
    </source>
</reference>
<dbReference type="InterPro" id="IPR043502">
    <property type="entry name" value="DNA/RNA_pol_sf"/>
</dbReference>
<reference evidence="2 3" key="1">
    <citation type="journal article" date="2023" name="Genes (Basel)">
        <title>Chromosome-Level Genome Assembly and Circadian Gene Repertoire of the Patagonia Blennie Eleginops maclovinus-The Closest Ancestral Proxy of Antarctic Cryonotothenioids.</title>
        <authorList>
            <person name="Cheng C.C."/>
            <person name="Rivera-Colon A.G."/>
            <person name="Minhas B.F."/>
            <person name="Wilson L."/>
            <person name="Rayamajhi N."/>
            <person name="Vargas-Chacoff L."/>
            <person name="Catchen J.M."/>
        </authorList>
    </citation>
    <scope>NUCLEOTIDE SEQUENCE [LARGE SCALE GENOMIC DNA]</scope>
    <source>
        <strain evidence="2">JMC-PN-2008</strain>
    </source>
</reference>
<dbReference type="AlphaFoldDB" id="A0AAN8AUU0"/>
<dbReference type="CDD" id="cd01650">
    <property type="entry name" value="RT_nLTR_like"/>
    <property type="match status" value="1"/>
</dbReference>
<dbReference type="PANTHER" id="PTHR47027">
    <property type="entry name" value="REVERSE TRANSCRIPTASE DOMAIN-CONTAINING PROTEIN"/>
    <property type="match status" value="1"/>
</dbReference>
<dbReference type="Pfam" id="PF00078">
    <property type="entry name" value="RVT_1"/>
    <property type="match status" value="1"/>
</dbReference>
<dbReference type="Proteomes" id="UP001346869">
    <property type="component" value="Unassembled WGS sequence"/>
</dbReference>
<dbReference type="PANTHER" id="PTHR47027:SF30">
    <property type="entry name" value="THAP-TYPE DOMAIN-CONTAINING PROTEIN"/>
    <property type="match status" value="1"/>
</dbReference>
<accession>A0AAN8AUU0</accession>
<name>A0AAN8AUU0_ELEMC</name>
<proteinExistence type="predicted"/>
<sequence length="608" mass="69008">MLSLGTPDEVARYRRARRAAASAVAEAKQRVWEKFGEVMEKDFRSAPKLFWKTVRHLRRVKQGTIQAVYGKDGTLLTSTDSVLGRGKEHFEELLNPTTPPSMLEAELEYERGSIPISRGEVTEVVKQLHSGKAPGVDEIRPEMLKALGVEGLSWLTRLINISWKSETVPKEWQTGVVVPLFKKGDQRVCANYRGITLLSLPGKVYSKVLERRVRPIVEPQIEEEQCGFRPGRGTTDQLFTLARILEGAWEYAHPVYMCFVDLEKAYDRVPREILWEVLREYGVRGSLLRGIQSLYSQSESCVRVLGSTSDRFPVRVGLRQGCALSPILFVIFMDRISRRSRGGRGLQFGGLRIAPLLFADDVVPMASSVCDLQHSLDRFVAECEAAGMRISTSKSEAMVLSREPMDCPLQVGNEALPHVKEFKYLGVLFSSEGTMEREMGRRIGAAGAVLQSFYRTVVRKRELSQKAKLSVYRAIFVPTLTYGHEGWVRTERTRSRIQAAEMGFLRRVAGISLRDKVRSSVIWEGLGVEPLLLHVERSQLRWFGHLVRMPPGRLPREVFQARPAGKRPRVRPRTRWRDYISSLAWEHLGIPQSELVDVAREREVWGIP</sequence>
<dbReference type="SUPFAM" id="SSF56672">
    <property type="entry name" value="DNA/RNA polymerases"/>
    <property type="match status" value="1"/>
</dbReference>
<evidence type="ECO:0000259" key="1">
    <source>
        <dbReference type="PROSITE" id="PS50878"/>
    </source>
</evidence>
<evidence type="ECO:0000313" key="3">
    <source>
        <dbReference type="Proteomes" id="UP001346869"/>
    </source>
</evidence>
<gene>
    <name evidence="2" type="ORF">PBY51_018325</name>
</gene>
<organism evidence="2 3">
    <name type="scientific">Eleginops maclovinus</name>
    <name type="common">Patagonian blennie</name>
    <name type="synonym">Eleginus maclovinus</name>
    <dbReference type="NCBI Taxonomy" id="56733"/>
    <lineage>
        <taxon>Eukaryota</taxon>
        <taxon>Metazoa</taxon>
        <taxon>Chordata</taxon>
        <taxon>Craniata</taxon>
        <taxon>Vertebrata</taxon>
        <taxon>Euteleostomi</taxon>
        <taxon>Actinopterygii</taxon>
        <taxon>Neopterygii</taxon>
        <taxon>Teleostei</taxon>
        <taxon>Neoteleostei</taxon>
        <taxon>Acanthomorphata</taxon>
        <taxon>Eupercaria</taxon>
        <taxon>Perciformes</taxon>
        <taxon>Notothenioidei</taxon>
        <taxon>Eleginopidae</taxon>
        <taxon>Eleginops</taxon>
    </lineage>
</organism>
<dbReference type="EMBL" id="JAUZQC010000003">
    <property type="protein sequence ID" value="KAK5873268.1"/>
    <property type="molecule type" value="Genomic_DNA"/>
</dbReference>
<evidence type="ECO:0000313" key="2">
    <source>
        <dbReference type="EMBL" id="KAK5873268.1"/>
    </source>
</evidence>
<feature type="domain" description="Reverse transcriptase" evidence="1">
    <location>
        <begin position="161"/>
        <end position="429"/>
    </location>
</feature>
<keyword evidence="3" id="KW-1185">Reference proteome</keyword>